<accession>A0AAV4QMT2</accession>
<name>A0AAV4QMT2_CAEEX</name>
<keyword evidence="2" id="KW-1185">Reference proteome</keyword>
<organism evidence="1 2">
    <name type="scientific">Caerostris extrusa</name>
    <name type="common">Bark spider</name>
    <name type="synonym">Caerostris bankana</name>
    <dbReference type="NCBI Taxonomy" id="172846"/>
    <lineage>
        <taxon>Eukaryota</taxon>
        <taxon>Metazoa</taxon>
        <taxon>Ecdysozoa</taxon>
        <taxon>Arthropoda</taxon>
        <taxon>Chelicerata</taxon>
        <taxon>Arachnida</taxon>
        <taxon>Araneae</taxon>
        <taxon>Araneomorphae</taxon>
        <taxon>Entelegynae</taxon>
        <taxon>Araneoidea</taxon>
        <taxon>Araneidae</taxon>
        <taxon>Caerostris</taxon>
    </lineage>
</organism>
<proteinExistence type="predicted"/>
<comment type="caution">
    <text evidence="1">The sequence shown here is derived from an EMBL/GenBank/DDBJ whole genome shotgun (WGS) entry which is preliminary data.</text>
</comment>
<protein>
    <submittedName>
        <fullName evidence="1">Uncharacterized protein</fullName>
    </submittedName>
</protein>
<reference evidence="1 2" key="1">
    <citation type="submission" date="2021-06" db="EMBL/GenBank/DDBJ databases">
        <title>Caerostris extrusa draft genome.</title>
        <authorList>
            <person name="Kono N."/>
            <person name="Arakawa K."/>
        </authorList>
    </citation>
    <scope>NUCLEOTIDE SEQUENCE [LARGE SCALE GENOMIC DNA]</scope>
</reference>
<gene>
    <name evidence="1" type="ORF">CEXT_238061</name>
</gene>
<dbReference type="EMBL" id="BPLR01006534">
    <property type="protein sequence ID" value="GIY10495.1"/>
    <property type="molecule type" value="Genomic_DNA"/>
</dbReference>
<dbReference type="AlphaFoldDB" id="A0AAV4QMT2"/>
<sequence>MIILPFTIRLFPVSIMKAPAFHLSIIENNLLYLDSLRYEKCSYDNKTIKTPRSHLDIETHNRRSDLHDPFHRWFNRAVNSPPEIRSRNPFWSSDFFFFFRFLGKAIIKAICCKQVVKRPFFVYDHPMIVAGNLNI</sequence>
<dbReference type="Proteomes" id="UP001054945">
    <property type="component" value="Unassembled WGS sequence"/>
</dbReference>
<evidence type="ECO:0000313" key="1">
    <source>
        <dbReference type="EMBL" id="GIY10495.1"/>
    </source>
</evidence>
<evidence type="ECO:0000313" key="2">
    <source>
        <dbReference type="Proteomes" id="UP001054945"/>
    </source>
</evidence>